<feature type="modified residue" description="4-aspartylphosphate" evidence="7">
    <location>
        <position position="966"/>
    </location>
</feature>
<evidence type="ECO:0000313" key="12">
    <source>
        <dbReference type="EMBL" id="GHA79086.1"/>
    </source>
</evidence>
<keyword evidence="13" id="KW-1185">Reference proteome</keyword>
<dbReference type="SUPFAM" id="SSF55781">
    <property type="entry name" value="GAF domain-like"/>
    <property type="match status" value="1"/>
</dbReference>
<keyword evidence="6" id="KW-0902">Two-component regulatory system</keyword>
<evidence type="ECO:0000256" key="4">
    <source>
        <dbReference type="ARBA" id="ARBA00022679"/>
    </source>
</evidence>
<dbReference type="EMBL" id="BMYD01000002">
    <property type="protein sequence ID" value="GHA79086.1"/>
    <property type="molecule type" value="Genomic_DNA"/>
</dbReference>
<evidence type="ECO:0000256" key="6">
    <source>
        <dbReference type="ARBA" id="ARBA00023012"/>
    </source>
</evidence>
<evidence type="ECO:0000256" key="5">
    <source>
        <dbReference type="ARBA" id="ARBA00022777"/>
    </source>
</evidence>
<dbReference type="AlphaFoldDB" id="A0A918W6R7"/>
<dbReference type="InterPro" id="IPR036890">
    <property type="entry name" value="HATPase_C_sf"/>
</dbReference>
<dbReference type="CDD" id="cd16922">
    <property type="entry name" value="HATPase_EvgS-ArcB-TorS-like"/>
    <property type="match status" value="1"/>
</dbReference>
<evidence type="ECO:0000256" key="7">
    <source>
        <dbReference type="PROSITE-ProRule" id="PRU00169"/>
    </source>
</evidence>
<keyword evidence="3 7" id="KW-0597">Phosphoprotein</keyword>
<keyword evidence="8" id="KW-0175">Coiled coil</keyword>
<dbReference type="SUPFAM" id="SSF52172">
    <property type="entry name" value="CheY-like"/>
    <property type="match status" value="3"/>
</dbReference>
<dbReference type="InterPro" id="IPR004358">
    <property type="entry name" value="Sig_transdc_His_kin-like_C"/>
</dbReference>
<dbReference type="SMART" id="SM00387">
    <property type="entry name" value="HATPase_c"/>
    <property type="match status" value="1"/>
</dbReference>
<dbReference type="InterPro" id="IPR003018">
    <property type="entry name" value="GAF"/>
</dbReference>
<feature type="domain" description="Response regulatory" evidence="11">
    <location>
        <begin position="917"/>
        <end position="1033"/>
    </location>
</feature>
<dbReference type="Gene3D" id="3.40.50.2300">
    <property type="match status" value="3"/>
</dbReference>
<keyword evidence="4" id="KW-0808">Transferase</keyword>
<dbReference type="InterPro" id="IPR003661">
    <property type="entry name" value="HisK_dim/P_dom"/>
</dbReference>
<dbReference type="Pfam" id="PF01590">
    <property type="entry name" value="GAF"/>
    <property type="match status" value="1"/>
</dbReference>
<dbReference type="SMART" id="SM00448">
    <property type="entry name" value="REC"/>
    <property type="match status" value="3"/>
</dbReference>
<keyword evidence="9" id="KW-0812">Transmembrane</keyword>
<gene>
    <name evidence="12" type="ORF">GCM10007067_15670</name>
</gene>
<feature type="transmembrane region" description="Helical" evidence="9">
    <location>
        <begin position="55"/>
        <end position="72"/>
    </location>
</feature>
<dbReference type="InterPro" id="IPR029016">
    <property type="entry name" value="GAF-like_dom_sf"/>
</dbReference>
<organism evidence="12 13">
    <name type="scientific">Cognatilysobacter bugurensis</name>
    <dbReference type="NCBI Taxonomy" id="543356"/>
    <lineage>
        <taxon>Bacteria</taxon>
        <taxon>Pseudomonadati</taxon>
        <taxon>Pseudomonadota</taxon>
        <taxon>Gammaproteobacteria</taxon>
        <taxon>Lysobacterales</taxon>
        <taxon>Lysobacteraceae</taxon>
        <taxon>Cognatilysobacter</taxon>
    </lineage>
</organism>
<dbReference type="CDD" id="cd17546">
    <property type="entry name" value="REC_hyHK_CKI1_RcsC-like"/>
    <property type="match status" value="1"/>
</dbReference>
<dbReference type="InterPro" id="IPR011006">
    <property type="entry name" value="CheY-like_superfamily"/>
</dbReference>
<dbReference type="FunFam" id="3.30.565.10:FF:000010">
    <property type="entry name" value="Sensor histidine kinase RcsC"/>
    <property type="match status" value="1"/>
</dbReference>
<dbReference type="PANTHER" id="PTHR45339:SF1">
    <property type="entry name" value="HYBRID SIGNAL TRANSDUCTION HISTIDINE KINASE J"/>
    <property type="match status" value="1"/>
</dbReference>
<dbReference type="CDD" id="cd00082">
    <property type="entry name" value="HisKA"/>
    <property type="match status" value="1"/>
</dbReference>
<keyword evidence="9" id="KW-0472">Membrane</keyword>
<dbReference type="PROSITE" id="PS50110">
    <property type="entry name" value="RESPONSE_REGULATORY"/>
    <property type="match status" value="3"/>
</dbReference>
<protein>
    <recommendedName>
        <fullName evidence="2">histidine kinase</fullName>
        <ecNumber evidence="2">2.7.13.3</ecNumber>
    </recommendedName>
</protein>
<dbReference type="Gene3D" id="3.30.565.10">
    <property type="entry name" value="Histidine kinase-like ATPase, C-terminal domain"/>
    <property type="match status" value="1"/>
</dbReference>
<dbReference type="InterPro" id="IPR003594">
    <property type="entry name" value="HATPase_dom"/>
</dbReference>
<sequence>MRSTKARTATVLASVATLLLATVTIDALTPLGYAEWCLYFIAVGATLFQRQRGVPYIVAAVATVLLGVGMLLSPDGAGTQFVLVNRGIGLVSFWTMAVVVASAVQTRETASAMLWLQESQNALRTALQGDPSAEHVAMQALRTLGERLGAPVGAVYRLQGDTLGLIAGIAIPDSQPVTVPLGQGLLGEAARLKTPHRIASLDGSHLRLQSTLGESAPAELLLMPLTADGELVGALELGRIGAPPVADAQTDALLQSSAETVGIALRTAILRQQLNELLEETQQQSEELQAQQEELRVANEELEEQSRALQQSQATLEVQQAELEQSNVQLEERTHELESQRQALLETQAELIRNTNELVTASQYKSEFLANMSHELRTPLNSALILAKLLADNKTGTLTDEQVRFANAIYASNNDLLTLINDILDLARIESGQVELAAEPLEVPALVERLDQTFAPLARQKNLELDIRIEDGPDQLVGDGQRLQQILTNLLANAIKFTDAGRVSLSVQSRPDRRVAFVVSDTGIGIAPGQLGLIFEAFRQADGSTSRRYGGTGLGLAIARDLAQRMGGRITVQSTPGEGSCFTLELPQDMTPFVHDVHHAPVALPAAVAPAEPPRTPMTPPLPRPVRAVAPPAPAIADDRHSLQRPGRLILAVEDEPAFAEALVVIAREMEFDCIVATNADEAMALIAEHSPCGILLDIGLPDASGLTVLERLKRSPATRHIPVHMVSALDRNQLALELGAVGYVTKPVTRDLLASAIRELEARSQQTLQRLLIVEDDDALRANLEALLRRDGLEIVTAGTIEAARQALRDTPFDCVVTDLSLDDGTGDDLLAMISSGKGASSPPVIVYTGRSLTREEEQRLRRHSQSIIIKGARSPERLLDEVTLFLHSVEASLPSNQQRMLEEARRRDEVLDGRTVLLAEDDVRNIFALSSILEPLGVRLEIARNGREALDAVQAKAPDLVLMDIMMPEMDGLEAMRRIRADGRFKDLPIIALTAKAMSDDRARCLEAGASDYIAKPVDVDKLVSLCRVWSSRR</sequence>
<evidence type="ECO:0000256" key="9">
    <source>
        <dbReference type="SAM" id="Phobius"/>
    </source>
</evidence>
<dbReference type="GO" id="GO:0000155">
    <property type="term" value="F:phosphorelay sensor kinase activity"/>
    <property type="evidence" value="ECO:0007669"/>
    <property type="project" value="InterPro"/>
</dbReference>
<dbReference type="PANTHER" id="PTHR45339">
    <property type="entry name" value="HYBRID SIGNAL TRANSDUCTION HISTIDINE KINASE J"/>
    <property type="match status" value="1"/>
</dbReference>
<accession>A0A918W6R7</accession>
<evidence type="ECO:0000256" key="3">
    <source>
        <dbReference type="ARBA" id="ARBA00022553"/>
    </source>
</evidence>
<evidence type="ECO:0000256" key="2">
    <source>
        <dbReference type="ARBA" id="ARBA00012438"/>
    </source>
</evidence>
<proteinExistence type="predicted"/>
<feature type="domain" description="Histidine kinase" evidence="10">
    <location>
        <begin position="371"/>
        <end position="590"/>
    </location>
</feature>
<dbReference type="Proteomes" id="UP000646426">
    <property type="component" value="Unassembled WGS sequence"/>
</dbReference>
<dbReference type="InterPro" id="IPR001789">
    <property type="entry name" value="Sig_transdc_resp-reg_receiver"/>
</dbReference>
<evidence type="ECO:0000259" key="10">
    <source>
        <dbReference type="PROSITE" id="PS50109"/>
    </source>
</evidence>
<comment type="catalytic activity">
    <reaction evidence="1">
        <text>ATP + protein L-histidine = ADP + protein N-phospho-L-histidine.</text>
        <dbReference type="EC" id="2.7.13.3"/>
    </reaction>
</comment>
<feature type="modified residue" description="4-aspartylphosphate" evidence="7">
    <location>
        <position position="820"/>
    </location>
</feature>
<dbReference type="SMART" id="SM00388">
    <property type="entry name" value="HisKA"/>
    <property type="match status" value="1"/>
</dbReference>
<dbReference type="Pfam" id="PF00072">
    <property type="entry name" value="Response_reg"/>
    <property type="match status" value="3"/>
</dbReference>
<dbReference type="InterPro" id="IPR036097">
    <property type="entry name" value="HisK_dim/P_sf"/>
</dbReference>
<dbReference type="SMART" id="SM00065">
    <property type="entry name" value="GAF"/>
    <property type="match status" value="1"/>
</dbReference>
<dbReference type="SUPFAM" id="SSF47384">
    <property type="entry name" value="Homodimeric domain of signal transducing histidine kinase"/>
    <property type="match status" value="1"/>
</dbReference>
<evidence type="ECO:0000256" key="8">
    <source>
        <dbReference type="SAM" id="Coils"/>
    </source>
</evidence>
<evidence type="ECO:0000313" key="13">
    <source>
        <dbReference type="Proteomes" id="UP000646426"/>
    </source>
</evidence>
<dbReference type="Pfam" id="PF00512">
    <property type="entry name" value="HisKA"/>
    <property type="match status" value="1"/>
</dbReference>
<keyword evidence="5" id="KW-0418">Kinase</keyword>
<keyword evidence="9" id="KW-1133">Transmembrane helix</keyword>
<dbReference type="Gene3D" id="3.30.450.40">
    <property type="match status" value="1"/>
</dbReference>
<feature type="modified residue" description="4-aspartylphosphate" evidence="7">
    <location>
        <position position="698"/>
    </location>
</feature>
<dbReference type="Gene3D" id="1.10.287.130">
    <property type="match status" value="1"/>
</dbReference>
<dbReference type="PROSITE" id="PS50109">
    <property type="entry name" value="HIS_KIN"/>
    <property type="match status" value="1"/>
</dbReference>
<feature type="domain" description="Response regulatory" evidence="11">
    <location>
        <begin position="649"/>
        <end position="762"/>
    </location>
</feature>
<reference evidence="12" key="2">
    <citation type="submission" date="2020-09" db="EMBL/GenBank/DDBJ databases">
        <authorList>
            <person name="Sun Q."/>
            <person name="Kim S."/>
        </authorList>
    </citation>
    <scope>NUCLEOTIDE SEQUENCE</scope>
    <source>
        <strain evidence="12">KCTC 23077</strain>
    </source>
</reference>
<evidence type="ECO:0000259" key="11">
    <source>
        <dbReference type="PROSITE" id="PS50110"/>
    </source>
</evidence>
<feature type="transmembrane region" description="Helical" evidence="9">
    <location>
        <begin position="84"/>
        <end position="104"/>
    </location>
</feature>
<name>A0A918W6R7_9GAMM</name>
<comment type="caution">
    <text evidence="12">The sequence shown here is derived from an EMBL/GenBank/DDBJ whole genome shotgun (WGS) entry which is preliminary data.</text>
</comment>
<dbReference type="PRINTS" id="PR00344">
    <property type="entry name" value="BCTRLSENSOR"/>
</dbReference>
<evidence type="ECO:0000256" key="1">
    <source>
        <dbReference type="ARBA" id="ARBA00000085"/>
    </source>
</evidence>
<dbReference type="InterPro" id="IPR005467">
    <property type="entry name" value="His_kinase_dom"/>
</dbReference>
<dbReference type="Pfam" id="PF02518">
    <property type="entry name" value="HATPase_c"/>
    <property type="match status" value="1"/>
</dbReference>
<feature type="domain" description="Response regulatory" evidence="11">
    <location>
        <begin position="771"/>
        <end position="887"/>
    </location>
</feature>
<dbReference type="EC" id="2.7.13.3" evidence="2"/>
<reference evidence="12" key="1">
    <citation type="journal article" date="2014" name="Int. J. Syst. Evol. Microbiol.">
        <title>Complete genome sequence of Corynebacterium casei LMG S-19264T (=DSM 44701T), isolated from a smear-ripened cheese.</title>
        <authorList>
            <consortium name="US DOE Joint Genome Institute (JGI-PGF)"/>
            <person name="Walter F."/>
            <person name="Albersmeier A."/>
            <person name="Kalinowski J."/>
            <person name="Ruckert C."/>
        </authorList>
    </citation>
    <scope>NUCLEOTIDE SEQUENCE</scope>
    <source>
        <strain evidence="12">KCTC 23077</strain>
    </source>
</reference>
<dbReference type="CDD" id="cd00156">
    <property type="entry name" value="REC"/>
    <property type="match status" value="1"/>
</dbReference>
<feature type="coiled-coil region" evidence="8">
    <location>
        <begin position="267"/>
        <end position="350"/>
    </location>
</feature>
<dbReference type="SUPFAM" id="SSF55874">
    <property type="entry name" value="ATPase domain of HSP90 chaperone/DNA topoisomerase II/histidine kinase"/>
    <property type="match status" value="1"/>
</dbReference>